<comment type="similarity">
    <text evidence="3 7">Belongs to the alanine racemase family.</text>
</comment>
<accession>A0ABW3C8B2</accession>
<sequence length="380" mass="39395">MSRPINAMFSSRLTVDLGVLRANYRTIASHVAPAACGATIKADAYGLGARDVAPALYEEGCRTFFVAQLREALGVADTLGGDAEIVILNGLDPGAEAVCAAHGFLPVLNADSQVGRWRGLARALGKPLPAVLQVDSGMARLGLDAVAAQALAADPAFIQEVSLRLIMTHLACADEPGRAANAEQLACFQEIRSLFPAAPASIANSGGAFLSSAFHCDLVRPGIALYGVHPHSSGPPMAPVVRLDARILQIRDVEAGTGVGYGLDGAAPSRRRLATLGIGYADGWPRSLGGTGSAWHTGQRLPIVGRVSMDSMTVDLTALAPDTLAEGDFVELLGPSQSLADVASDAGTIAYEILTRLGTRSERIFTGYQTAAAAALETVQ</sequence>
<evidence type="ECO:0000256" key="5">
    <source>
        <dbReference type="ARBA" id="ARBA00022898"/>
    </source>
</evidence>
<protein>
    <recommendedName>
        <fullName evidence="4 7">Alanine racemase</fullName>
        <ecNumber evidence="4 7">5.1.1.1</ecNumber>
    </recommendedName>
</protein>
<dbReference type="InterPro" id="IPR011079">
    <property type="entry name" value="Ala_racemase_C"/>
</dbReference>
<dbReference type="PROSITE" id="PS00395">
    <property type="entry name" value="ALANINE_RACEMASE"/>
    <property type="match status" value="1"/>
</dbReference>
<dbReference type="PANTHER" id="PTHR30511:SF0">
    <property type="entry name" value="ALANINE RACEMASE, CATABOLIC-RELATED"/>
    <property type="match status" value="1"/>
</dbReference>
<dbReference type="EMBL" id="JBHTIK010000015">
    <property type="protein sequence ID" value="MFD0850478.1"/>
    <property type="molecule type" value="Genomic_DNA"/>
</dbReference>
<keyword evidence="5 7" id="KW-0663">Pyridoxal phosphate</keyword>
<evidence type="ECO:0000256" key="3">
    <source>
        <dbReference type="ARBA" id="ARBA00007880"/>
    </source>
</evidence>
<evidence type="ECO:0000259" key="8">
    <source>
        <dbReference type="SMART" id="SM01005"/>
    </source>
</evidence>
<evidence type="ECO:0000256" key="1">
    <source>
        <dbReference type="ARBA" id="ARBA00000316"/>
    </source>
</evidence>
<feature type="active site" description="Proton acceptor; specific for L-alanine" evidence="7">
    <location>
        <position position="261"/>
    </location>
</feature>
<dbReference type="InterPro" id="IPR020622">
    <property type="entry name" value="Ala_racemase_pyridoxalP-BS"/>
</dbReference>
<reference evidence="10" key="1">
    <citation type="journal article" date="2019" name="Int. J. Syst. Evol. Microbiol.">
        <title>The Global Catalogue of Microorganisms (GCM) 10K type strain sequencing project: providing services to taxonomists for standard genome sequencing and annotation.</title>
        <authorList>
            <consortium name="The Broad Institute Genomics Platform"/>
            <consortium name="The Broad Institute Genome Sequencing Center for Infectious Disease"/>
            <person name="Wu L."/>
            <person name="Ma J."/>
        </authorList>
    </citation>
    <scope>NUCLEOTIDE SEQUENCE [LARGE SCALE GENOMIC DNA]</scope>
    <source>
        <strain evidence="10">CCUG 52537</strain>
    </source>
</reference>
<dbReference type="HAMAP" id="MF_01201">
    <property type="entry name" value="Ala_racemase"/>
    <property type="match status" value="1"/>
</dbReference>
<gene>
    <name evidence="9" type="primary">alr</name>
    <name evidence="9" type="ORF">ACFQ00_19275</name>
</gene>
<evidence type="ECO:0000313" key="9">
    <source>
        <dbReference type="EMBL" id="MFD0850478.1"/>
    </source>
</evidence>
<dbReference type="InterPro" id="IPR029066">
    <property type="entry name" value="PLP-binding_barrel"/>
</dbReference>
<comment type="caution">
    <text evidence="9">The sequence shown here is derived from an EMBL/GenBank/DDBJ whole genome shotgun (WGS) entry which is preliminary data.</text>
</comment>
<comment type="cofactor">
    <cofactor evidence="2 7">
        <name>pyridoxal 5'-phosphate</name>
        <dbReference type="ChEBI" id="CHEBI:597326"/>
    </cofactor>
</comment>
<keyword evidence="10" id="KW-1185">Reference proteome</keyword>
<feature type="domain" description="Alanine racemase C-terminal" evidence="8">
    <location>
        <begin position="240"/>
        <end position="366"/>
    </location>
</feature>
<dbReference type="PRINTS" id="PR00992">
    <property type="entry name" value="ALARACEMASE"/>
</dbReference>
<dbReference type="SUPFAM" id="SSF50621">
    <property type="entry name" value="Alanine racemase C-terminal domain-like"/>
    <property type="match status" value="1"/>
</dbReference>
<dbReference type="NCBIfam" id="TIGR00492">
    <property type="entry name" value="alr"/>
    <property type="match status" value="1"/>
</dbReference>
<evidence type="ECO:0000256" key="4">
    <source>
        <dbReference type="ARBA" id="ARBA00013089"/>
    </source>
</evidence>
<organism evidence="9 10">
    <name type="scientific">Sphingosinicella xenopeptidilytica</name>
    <dbReference type="NCBI Taxonomy" id="364098"/>
    <lineage>
        <taxon>Bacteria</taxon>
        <taxon>Pseudomonadati</taxon>
        <taxon>Pseudomonadota</taxon>
        <taxon>Alphaproteobacteria</taxon>
        <taxon>Sphingomonadales</taxon>
        <taxon>Sphingosinicellaceae</taxon>
        <taxon>Sphingosinicella</taxon>
    </lineage>
</organism>
<dbReference type="Pfam" id="PF00842">
    <property type="entry name" value="Ala_racemase_C"/>
    <property type="match status" value="1"/>
</dbReference>
<dbReference type="CDD" id="cd00430">
    <property type="entry name" value="PLPDE_III_AR"/>
    <property type="match status" value="1"/>
</dbReference>
<dbReference type="InterPro" id="IPR001608">
    <property type="entry name" value="Ala_racemase_N"/>
</dbReference>
<dbReference type="InterPro" id="IPR009006">
    <property type="entry name" value="Ala_racemase/Decarboxylase_C"/>
</dbReference>
<feature type="modified residue" description="N6-(pyridoxal phosphate)lysine" evidence="7">
    <location>
        <position position="41"/>
    </location>
</feature>
<dbReference type="PANTHER" id="PTHR30511">
    <property type="entry name" value="ALANINE RACEMASE"/>
    <property type="match status" value="1"/>
</dbReference>
<evidence type="ECO:0000256" key="6">
    <source>
        <dbReference type="ARBA" id="ARBA00023235"/>
    </source>
</evidence>
<evidence type="ECO:0000256" key="7">
    <source>
        <dbReference type="HAMAP-Rule" id="MF_01201"/>
    </source>
</evidence>
<feature type="active site" description="Proton acceptor; specific for D-alanine" evidence="7">
    <location>
        <position position="41"/>
    </location>
</feature>
<name>A0ABW3C8B2_SPHXN</name>
<dbReference type="SUPFAM" id="SSF51419">
    <property type="entry name" value="PLP-binding barrel"/>
    <property type="match status" value="1"/>
</dbReference>
<dbReference type="Gene3D" id="3.20.20.10">
    <property type="entry name" value="Alanine racemase"/>
    <property type="match status" value="1"/>
</dbReference>
<comment type="pathway">
    <text evidence="7">Amino-acid biosynthesis; D-alanine biosynthesis; D-alanine from L-alanine: step 1/1.</text>
</comment>
<comment type="catalytic activity">
    <reaction evidence="1 7">
        <text>L-alanine = D-alanine</text>
        <dbReference type="Rhea" id="RHEA:20249"/>
        <dbReference type="ChEBI" id="CHEBI:57416"/>
        <dbReference type="ChEBI" id="CHEBI:57972"/>
        <dbReference type="EC" id="5.1.1.1"/>
    </reaction>
</comment>
<feature type="binding site" evidence="7">
    <location>
        <position position="309"/>
    </location>
    <ligand>
        <name>substrate</name>
    </ligand>
</feature>
<dbReference type="SMART" id="SM01005">
    <property type="entry name" value="Ala_racemase_C"/>
    <property type="match status" value="1"/>
</dbReference>
<evidence type="ECO:0000256" key="2">
    <source>
        <dbReference type="ARBA" id="ARBA00001933"/>
    </source>
</evidence>
<dbReference type="Pfam" id="PF01168">
    <property type="entry name" value="Ala_racemase_N"/>
    <property type="match status" value="1"/>
</dbReference>
<feature type="binding site" evidence="7">
    <location>
        <position position="140"/>
    </location>
    <ligand>
        <name>substrate</name>
    </ligand>
</feature>
<dbReference type="EC" id="5.1.1.1" evidence="4 7"/>
<comment type="function">
    <text evidence="7">Catalyzes the interconversion of L-alanine and D-alanine. May also act on other amino acids.</text>
</comment>
<proteinExistence type="inferred from homology"/>
<dbReference type="RefSeq" id="WP_381494823.1">
    <property type="nucleotide sequence ID" value="NZ_JBHTIK010000015.1"/>
</dbReference>
<evidence type="ECO:0000313" key="10">
    <source>
        <dbReference type="Proteomes" id="UP001597124"/>
    </source>
</evidence>
<dbReference type="InterPro" id="IPR000821">
    <property type="entry name" value="Ala_racemase"/>
</dbReference>
<dbReference type="Proteomes" id="UP001597124">
    <property type="component" value="Unassembled WGS sequence"/>
</dbReference>
<dbReference type="Gene3D" id="2.40.37.10">
    <property type="entry name" value="Lyase, Ornithine Decarboxylase, Chain A, domain 1"/>
    <property type="match status" value="1"/>
</dbReference>
<keyword evidence="6 7" id="KW-0413">Isomerase</keyword>
<dbReference type="GO" id="GO:0008784">
    <property type="term" value="F:alanine racemase activity"/>
    <property type="evidence" value="ECO:0007669"/>
    <property type="project" value="UniProtKB-EC"/>
</dbReference>